<dbReference type="SMART" id="SM00387">
    <property type="entry name" value="HATPase_c"/>
    <property type="match status" value="1"/>
</dbReference>
<reference evidence="8 9" key="1">
    <citation type="submission" date="2023-12" db="EMBL/GenBank/DDBJ databases">
        <title>Baltic Sea Cyanobacteria.</title>
        <authorList>
            <person name="Delbaje E."/>
            <person name="Fewer D.P."/>
            <person name="Shishido T.K."/>
        </authorList>
    </citation>
    <scope>NUCLEOTIDE SEQUENCE [LARGE SCALE GENOMIC DNA]</scope>
    <source>
        <strain evidence="8 9">UHCC 0281</strain>
    </source>
</reference>
<feature type="domain" description="Histidine kinase" evidence="7">
    <location>
        <begin position="149"/>
        <end position="366"/>
    </location>
</feature>
<evidence type="ECO:0000313" key="9">
    <source>
        <dbReference type="Proteomes" id="UP001302329"/>
    </source>
</evidence>
<keyword evidence="5 8" id="KW-0418">Kinase</keyword>
<dbReference type="EC" id="2.7.13.3" evidence="2"/>
<protein>
    <recommendedName>
        <fullName evidence="2">histidine kinase</fullName>
        <ecNumber evidence="2">2.7.13.3</ecNumber>
    </recommendedName>
</protein>
<dbReference type="InterPro" id="IPR050351">
    <property type="entry name" value="BphY/WalK/GraS-like"/>
</dbReference>
<dbReference type="InterPro" id="IPR003594">
    <property type="entry name" value="HATPase_dom"/>
</dbReference>
<dbReference type="SUPFAM" id="SSF55874">
    <property type="entry name" value="ATPase domain of HSP90 chaperone/DNA topoisomerase II/histidine kinase"/>
    <property type="match status" value="1"/>
</dbReference>
<evidence type="ECO:0000256" key="2">
    <source>
        <dbReference type="ARBA" id="ARBA00012438"/>
    </source>
</evidence>
<evidence type="ECO:0000256" key="5">
    <source>
        <dbReference type="ARBA" id="ARBA00022777"/>
    </source>
</evidence>
<gene>
    <name evidence="8" type="ORF">VB739_02690</name>
</gene>
<dbReference type="Pfam" id="PF00512">
    <property type="entry name" value="HisKA"/>
    <property type="match status" value="1"/>
</dbReference>
<evidence type="ECO:0000313" key="8">
    <source>
        <dbReference type="EMBL" id="MEA5441452.1"/>
    </source>
</evidence>
<comment type="caution">
    <text evidence="8">The sequence shown here is derived from an EMBL/GenBank/DDBJ whole genome shotgun (WGS) entry which is preliminary data.</text>
</comment>
<dbReference type="InterPro" id="IPR003661">
    <property type="entry name" value="HisK_dim/P_dom"/>
</dbReference>
<keyword evidence="3" id="KW-0597">Phosphoprotein</keyword>
<dbReference type="PRINTS" id="PR00344">
    <property type="entry name" value="BCTRLSENSOR"/>
</dbReference>
<evidence type="ECO:0000256" key="1">
    <source>
        <dbReference type="ARBA" id="ARBA00000085"/>
    </source>
</evidence>
<proteinExistence type="predicted"/>
<dbReference type="PANTHER" id="PTHR45453:SF1">
    <property type="entry name" value="PHOSPHATE REGULON SENSOR PROTEIN PHOR"/>
    <property type="match status" value="1"/>
</dbReference>
<evidence type="ECO:0000259" key="7">
    <source>
        <dbReference type="PROSITE" id="PS50109"/>
    </source>
</evidence>
<dbReference type="InterPro" id="IPR005467">
    <property type="entry name" value="His_kinase_dom"/>
</dbReference>
<dbReference type="CDD" id="cd00075">
    <property type="entry name" value="HATPase"/>
    <property type="match status" value="1"/>
</dbReference>
<dbReference type="InterPro" id="IPR036097">
    <property type="entry name" value="HisK_dim/P_sf"/>
</dbReference>
<keyword evidence="4" id="KW-0808">Transferase</keyword>
<name>A0ABU5SSV7_9CYAN</name>
<evidence type="ECO:0000256" key="6">
    <source>
        <dbReference type="ARBA" id="ARBA00023012"/>
    </source>
</evidence>
<dbReference type="Pfam" id="PF02518">
    <property type="entry name" value="HATPase_c"/>
    <property type="match status" value="1"/>
</dbReference>
<dbReference type="Proteomes" id="UP001302329">
    <property type="component" value="Unassembled WGS sequence"/>
</dbReference>
<organism evidence="8 9">
    <name type="scientific">Cyanobium gracile UHCC 0281</name>
    <dbReference type="NCBI Taxonomy" id="3110309"/>
    <lineage>
        <taxon>Bacteria</taxon>
        <taxon>Bacillati</taxon>
        <taxon>Cyanobacteriota</taxon>
        <taxon>Cyanophyceae</taxon>
        <taxon>Synechococcales</taxon>
        <taxon>Prochlorococcaceae</taxon>
        <taxon>Cyanobium</taxon>
    </lineage>
</organism>
<dbReference type="CDD" id="cd00082">
    <property type="entry name" value="HisKA"/>
    <property type="match status" value="1"/>
</dbReference>
<dbReference type="Gene3D" id="3.30.565.10">
    <property type="entry name" value="Histidine kinase-like ATPase, C-terminal domain"/>
    <property type="match status" value="1"/>
</dbReference>
<dbReference type="CDD" id="cd00130">
    <property type="entry name" value="PAS"/>
    <property type="match status" value="1"/>
</dbReference>
<comment type="catalytic activity">
    <reaction evidence="1">
        <text>ATP + protein L-histidine = ADP + protein N-phospho-L-histidine.</text>
        <dbReference type="EC" id="2.7.13.3"/>
    </reaction>
</comment>
<evidence type="ECO:0000256" key="3">
    <source>
        <dbReference type="ARBA" id="ARBA00022553"/>
    </source>
</evidence>
<dbReference type="InterPro" id="IPR000014">
    <property type="entry name" value="PAS"/>
</dbReference>
<dbReference type="EMBL" id="JAYGHY010000005">
    <property type="protein sequence ID" value="MEA5441452.1"/>
    <property type="molecule type" value="Genomic_DNA"/>
</dbReference>
<dbReference type="PROSITE" id="PS50109">
    <property type="entry name" value="HIS_KIN"/>
    <property type="match status" value="1"/>
</dbReference>
<dbReference type="GO" id="GO:0016301">
    <property type="term" value="F:kinase activity"/>
    <property type="evidence" value="ECO:0007669"/>
    <property type="project" value="UniProtKB-KW"/>
</dbReference>
<dbReference type="InterPro" id="IPR036890">
    <property type="entry name" value="HATPase_C_sf"/>
</dbReference>
<accession>A0ABU5SSV7</accession>
<dbReference type="InterPro" id="IPR004358">
    <property type="entry name" value="Sig_transdc_His_kin-like_C"/>
</dbReference>
<dbReference type="SUPFAM" id="SSF47384">
    <property type="entry name" value="Homodimeric domain of signal transducing histidine kinase"/>
    <property type="match status" value="1"/>
</dbReference>
<evidence type="ECO:0000256" key="4">
    <source>
        <dbReference type="ARBA" id="ARBA00022679"/>
    </source>
</evidence>
<dbReference type="RefSeq" id="WP_323355590.1">
    <property type="nucleotide sequence ID" value="NZ_JAYGHY010000005.1"/>
</dbReference>
<dbReference type="SMART" id="SM00388">
    <property type="entry name" value="HisKA"/>
    <property type="match status" value="1"/>
</dbReference>
<dbReference type="Gene3D" id="1.10.287.130">
    <property type="match status" value="1"/>
</dbReference>
<keyword evidence="6" id="KW-0902">Two-component regulatory system</keyword>
<sequence>MGVLLAGLLGLALGWLLGRRRRPPGQGLSGLSLPQLLRWIGEAPDGWLILDGVDRIQLINLRAERLLDVPGAGLRRQEPLERVCRSAELLEGIRNARRRERPQRLDWEPGDQQLAVVVLPGDGGWVAVMLQSRRSLEAQLEQQERWVSDVAHELKTPLTALLLVGDSLSAHVNDANAVLVERLQRELLRLQRLVGDLLELSRLENTLPEGVRLRSRVDLPQLVQQVWLGLRPLAERRGIRLELAAESPLGVMGDGSRLHRAVLNLLDNALRYSPDGGTVRVEIEAAAGWCLLTIRDEGPGLSEDDLEHMFERFYRGDPSRVRSDRGGSGLGLAIVQQIAVTHGGRIQAANHPEGGAVMELLLPAGA</sequence>
<keyword evidence="9" id="KW-1185">Reference proteome</keyword>
<dbReference type="PANTHER" id="PTHR45453">
    <property type="entry name" value="PHOSPHATE REGULON SENSOR PROTEIN PHOR"/>
    <property type="match status" value="1"/>
</dbReference>